<evidence type="ECO:0000256" key="2">
    <source>
        <dbReference type="ARBA" id="ARBA00006154"/>
    </source>
</evidence>
<keyword evidence="11" id="KW-1185">Reference proteome</keyword>
<protein>
    <recommendedName>
        <fullName evidence="4 8">Homocitrate synthase</fullName>
        <ecNumber evidence="3 8">2.3.3.14</ecNumber>
    </recommendedName>
</protein>
<dbReference type="GO" id="GO:0009399">
    <property type="term" value="P:nitrogen fixation"/>
    <property type="evidence" value="ECO:0007669"/>
    <property type="project" value="UniProtKB-UniRule"/>
</dbReference>
<comment type="function">
    <text evidence="1 8">This protein is a Fe-Mo-cofactor biosynthetic component.</text>
</comment>
<evidence type="ECO:0000256" key="5">
    <source>
        <dbReference type="ARBA" id="ARBA00022679"/>
    </source>
</evidence>
<dbReference type="GO" id="GO:0004410">
    <property type="term" value="F:homocitrate synthase activity"/>
    <property type="evidence" value="ECO:0007669"/>
    <property type="project" value="UniProtKB-UniRule"/>
</dbReference>
<dbReference type="GO" id="GO:0019752">
    <property type="term" value="P:carboxylic acid metabolic process"/>
    <property type="evidence" value="ECO:0007669"/>
    <property type="project" value="UniProtKB-UniRule"/>
</dbReference>
<dbReference type="NCBIfam" id="TIGR02660">
    <property type="entry name" value="nifV_homocitr"/>
    <property type="match status" value="1"/>
</dbReference>
<evidence type="ECO:0000259" key="9">
    <source>
        <dbReference type="PROSITE" id="PS50991"/>
    </source>
</evidence>
<reference evidence="10 11" key="2">
    <citation type="submission" date="2020-02" db="EMBL/GenBank/DDBJ databases">
        <title>The new genus of Enterobacteriales.</title>
        <authorList>
            <person name="Kim I.S."/>
        </authorList>
    </citation>
    <scope>NUCLEOTIDE SEQUENCE [LARGE SCALE GENOMIC DNA]</scope>
    <source>
        <strain evidence="10 11">SAP-6</strain>
    </source>
</reference>
<dbReference type="RefSeq" id="WP_162365685.1">
    <property type="nucleotide sequence ID" value="NZ_WUBS01000006.1"/>
</dbReference>
<evidence type="ECO:0000313" key="10">
    <source>
        <dbReference type="EMBL" id="NDL62955.1"/>
    </source>
</evidence>
<dbReference type="AlphaFoldDB" id="A0A845SP29"/>
<dbReference type="Gene3D" id="1.10.238.260">
    <property type="match status" value="1"/>
</dbReference>
<dbReference type="InterPro" id="IPR013477">
    <property type="entry name" value="NifV/FrbC"/>
</dbReference>
<accession>A0A845SP29</accession>
<proteinExistence type="inferred from homology"/>
<dbReference type="Pfam" id="PF22617">
    <property type="entry name" value="HCS_D2"/>
    <property type="match status" value="1"/>
</dbReference>
<evidence type="ECO:0000256" key="7">
    <source>
        <dbReference type="RuleBase" id="RU003523"/>
    </source>
</evidence>
<dbReference type="InterPro" id="IPR013785">
    <property type="entry name" value="Aldolase_TIM"/>
</dbReference>
<evidence type="ECO:0000256" key="3">
    <source>
        <dbReference type="ARBA" id="ARBA00012974"/>
    </source>
</evidence>
<dbReference type="InterPro" id="IPR000891">
    <property type="entry name" value="PYR_CT"/>
</dbReference>
<dbReference type="PANTHER" id="PTHR42880:SF1">
    <property type="entry name" value="ISOPROPYLMALATE_HOMOCITRATE_CITRAMALATE SYNTHASE FAMILY PROTEIN"/>
    <property type="match status" value="1"/>
</dbReference>
<evidence type="ECO:0000256" key="4">
    <source>
        <dbReference type="ARBA" id="ARBA00020735"/>
    </source>
</evidence>
<feature type="domain" description="Pyruvate carboxyltransferase" evidence="9">
    <location>
        <begin position="4"/>
        <end position="255"/>
    </location>
</feature>
<sequence>MTAIVINDTTLRDGEQSPGVAFSAGEKVAIACALAGAGVGELEVGTPAMGDEECRRIALVRRALPEQVLMSWCRLNRHEIQLSAGLGLDWVDVSLPASGQMRDYKLRMGWPQLARELSAHIAYARSLGLKVSVGCEDASRASDEELRQIALVAGDAGALRLRFADTLGVLDPFTTFERIGLLRCHWHGETEMHAHNDLGLATANTLAAARAGATHVNTTVLGLGERAGNASLESVAMALESCLHIDTGVHFNRLPGLCQQVAQAARRSIDPQQPLVGEQVFTHESGIHVAGLLKNPACYQSIDPARLGRGHRLVLGKHSGRHAVERIYGSLGYQLTGGQVEQLLYALRARAEEWKQIPSNDRLHDLYAELFGLPGSGFGLACCAGG</sequence>
<organism evidence="10 11">
    <name type="scientific">Acerihabitans arboris</name>
    <dbReference type="NCBI Taxonomy" id="2691583"/>
    <lineage>
        <taxon>Bacteria</taxon>
        <taxon>Pseudomonadati</taxon>
        <taxon>Pseudomonadota</taxon>
        <taxon>Gammaproteobacteria</taxon>
        <taxon>Enterobacterales</taxon>
        <taxon>Pectobacteriaceae</taxon>
        <taxon>Acerihabitans</taxon>
    </lineage>
</organism>
<dbReference type="EMBL" id="WUBS01000006">
    <property type="protein sequence ID" value="NDL62955.1"/>
    <property type="molecule type" value="Genomic_DNA"/>
</dbReference>
<keyword evidence="8" id="KW-0535">Nitrogen fixation</keyword>
<keyword evidence="5 7" id="KW-0808">Transferase</keyword>
<evidence type="ECO:0000256" key="8">
    <source>
        <dbReference type="RuleBase" id="RU367143"/>
    </source>
</evidence>
<dbReference type="SUPFAM" id="SSF51569">
    <property type="entry name" value="Aldolase"/>
    <property type="match status" value="1"/>
</dbReference>
<dbReference type="PANTHER" id="PTHR42880">
    <property type="entry name" value="HOMOCITRATE SYNTHASE"/>
    <property type="match status" value="1"/>
</dbReference>
<reference evidence="10 11" key="1">
    <citation type="submission" date="2019-12" db="EMBL/GenBank/DDBJ databases">
        <authorList>
            <person name="Lee S.D."/>
        </authorList>
    </citation>
    <scope>NUCLEOTIDE SEQUENCE [LARGE SCALE GENOMIC DNA]</scope>
    <source>
        <strain evidence="10 11">SAP-6</strain>
    </source>
</reference>
<evidence type="ECO:0000313" key="11">
    <source>
        <dbReference type="Proteomes" id="UP000461443"/>
    </source>
</evidence>
<dbReference type="Proteomes" id="UP000461443">
    <property type="component" value="Unassembled WGS sequence"/>
</dbReference>
<keyword evidence="10" id="KW-0012">Acyltransferase</keyword>
<dbReference type="PROSITE" id="PS00815">
    <property type="entry name" value="AIPM_HOMOCIT_SYNTH_1"/>
    <property type="match status" value="1"/>
</dbReference>
<dbReference type="InterPro" id="IPR054691">
    <property type="entry name" value="LeuA/HCS_post-cat"/>
</dbReference>
<evidence type="ECO:0000256" key="1">
    <source>
        <dbReference type="ARBA" id="ARBA00003050"/>
    </source>
</evidence>
<comment type="catalytic activity">
    <reaction evidence="6 8">
        <text>acetyl-CoA + 2-oxoglutarate + H2O = (2R)-homocitrate + CoA + H(+)</text>
        <dbReference type="Rhea" id="RHEA:12929"/>
        <dbReference type="ChEBI" id="CHEBI:15377"/>
        <dbReference type="ChEBI" id="CHEBI:15378"/>
        <dbReference type="ChEBI" id="CHEBI:16810"/>
        <dbReference type="ChEBI" id="CHEBI:57287"/>
        <dbReference type="ChEBI" id="CHEBI:57288"/>
        <dbReference type="ChEBI" id="CHEBI:58884"/>
        <dbReference type="EC" id="2.3.3.14"/>
    </reaction>
</comment>
<dbReference type="InterPro" id="IPR002034">
    <property type="entry name" value="AIPM/Hcit_synth_CS"/>
</dbReference>
<name>A0A845SP29_9GAMM</name>
<evidence type="ECO:0000256" key="6">
    <source>
        <dbReference type="ARBA" id="ARBA00048019"/>
    </source>
</evidence>
<comment type="caution">
    <text evidence="10">The sequence shown here is derived from an EMBL/GenBank/DDBJ whole genome shotgun (WGS) entry which is preliminary data.</text>
</comment>
<dbReference type="EC" id="2.3.3.14" evidence="3 8"/>
<dbReference type="PROSITE" id="PS50991">
    <property type="entry name" value="PYR_CT"/>
    <property type="match status" value="1"/>
</dbReference>
<comment type="similarity">
    <text evidence="2 7">Belongs to the alpha-IPM synthase/homocitrate synthase family.</text>
</comment>
<dbReference type="Pfam" id="PF00682">
    <property type="entry name" value="HMGL-like"/>
    <property type="match status" value="1"/>
</dbReference>
<dbReference type="Gene3D" id="3.20.20.70">
    <property type="entry name" value="Aldolase class I"/>
    <property type="match status" value="1"/>
</dbReference>
<gene>
    <name evidence="10" type="primary">nifV</name>
    <name evidence="10" type="ORF">GRH90_09365</name>
</gene>